<feature type="chain" id="PRO_5016672109" description="DUF3251 domain-containing protein" evidence="2">
    <location>
        <begin position="30"/>
        <end position="214"/>
    </location>
</feature>
<name>A0A369KR79_9BACT</name>
<sequence>MKNFKNFNKKNFVKLVIICLFIFNTLAYSQTKYSSPDPFLIIGDDNDISSSQEITNKISQIQNQNKELRAKVISLQDLLISRFKDRIEVKVEIESRQEKGLPQFGFIELNATINNVPIINYTKPIFFEKNMRLPIFNGPLPNGRYEIKIQGLVGQQNNNWPYVIPQGKWSVEKKVIIDGNMTIGVHNIKLILKPKKENGIPELEIESEESLEKK</sequence>
<keyword evidence="1" id="KW-0175">Coiled coil</keyword>
<evidence type="ECO:0000313" key="3">
    <source>
        <dbReference type="EMBL" id="RDB37141.1"/>
    </source>
</evidence>
<evidence type="ECO:0000313" key="4">
    <source>
        <dbReference type="Proteomes" id="UP000253934"/>
    </source>
</evidence>
<dbReference type="AlphaFoldDB" id="A0A369KR79"/>
<accession>A0A369KR79</accession>
<feature type="signal peptide" evidence="2">
    <location>
        <begin position="1"/>
        <end position="29"/>
    </location>
</feature>
<gene>
    <name evidence="3" type="ORF">DCC88_01500</name>
</gene>
<evidence type="ECO:0000256" key="2">
    <source>
        <dbReference type="SAM" id="SignalP"/>
    </source>
</evidence>
<reference evidence="3" key="1">
    <citation type="submission" date="2018-04" db="EMBL/GenBank/DDBJ databases">
        <title>Draft genome sequence of the Candidatus Spirobacillus cienkowskii, a pathogen of freshwater Daphnia species, reconstructed from hemolymph metagenomic reads.</title>
        <authorList>
            <person name="Bresciani L."/>
            <person name="Lemos L.N."/>
            <person name="Wale N."/>
            <person name="Lin J.Y."/>
            <person name="Fernandes G.R."/>
            <person name="Duffy M.A."/>
            <person name="Rodrigues J.M."/>
        </authorList>
    </citation>
    <scope>NUCLEOTIDE SEQUENCE [LARGE SCALE GENOMIC DNA]</scope>
    <source>
        <strain evidence="3">Binning01</strain>
    </source>
</reference>
<evidence type="ECO:0000256" key="1">
    <source>
        <dbReference type="SAM" id="Coils"/>
    </source>
</evidence>
<comment type="caution">
    <text evidence="3">The sequence shown here is derived from an EMBL/GenBank/DDBJ whole genome shotgun (WGS) entry which is preliminary data.</text>
</comment>
<dbReference type="RefSeq" id="WP_338636487.1">
    <property type="nucleotide sequence ID" value="NZ_CP146516.1"/>
</dbReference>
<organism evidence="3 4">
    <name type="scientific">Spirobacillus cienkowskii</name>
    <dbReference type="NCBI Taxonomy" id="495820"/>
    <lineage>
        <taxon>Bacteria</taxon>
        <taxon>Pseudomonadati</taxon>
        <taxon>Bdellovibrionota</taxon>
        <taxon>Oligoflexia</taxon>
        <taxon>Silvanigrellales</taxon>
        <taxon>Spirobacillus</taxon>
    </lineage>
</organism>
<dbReference type="Proteomes" id="UP000253934">
    <property type="component" value="Unassembled WGS sequence"/>
</dbReference>
<feature type="coiled-coil region" evidence="1">
    <location>
        <begin position="51"/>
        <end position="78"/>
    </location>
</feature>
<proteinExistence type="predicted"/>
<protein>
    <recommendedName>
        <fullName evidence="5">DUF3251 domain-containing protein</fullName>
    </recommendedName>
</protein>
<evidence type="ECO:0008006" key="5">
    <source>
        <dbReference type="Google" id="ProtNLM"/>
    </source>
</evidence>
<dbReference type="EMBL" id="QOVW01000007">
    <property type="protein sequence ID" value="RDB37141.1"/>
    <property type="molecule type" value="Genomic_DNA"/>
</dbReference>
<keyword evidence="2" id="KW-0732">Signal</keyword>
<keyword evidence="4" id="KW-1185">Reference proteome</keyword>